<proteinExistence type="predicted"/>
<keyword evidence="8" id="KW-0732">Signal</keyword>
<dbReference type="Gene3D" id="1.10.760.10">
    <property type="entry name" value="Cytochrome c-like domain"/>
    <property type="match status" value="1"/>
</dbReference>
<keyword evidence="4" id="KW-0249">Electron transport</keyword>
<evidence type="ECO:0000313" key="10">
    <source>
        <dbReference type="EMBL" id="WPU92311.1"/>
    </source>
</evidence>
<evidence type="ECO:0000256" key="6">
    <source>
        <dbReference type="PROSITE-ProRule" id="PRU00433"/>
    </source>
</evidence>
<evidence type="ECO:0000256" key="3">
    <source>
        <dbReference type="ARBA" id="ARBA00022723"/>
    </source>
</evidence>
<dbReference type="PRINTS" id="PR00606">
    <property type="entry name" value="CYTCHROMECID"/>
</dbReference>
<dbReference type="InterPro" id="IPR009056">
    <property type="entry name" value="Cyt_c-like_dom"/>
</dbReference>
<keyword evidence="11" id="KW-1185">Reference proteome</keyword>
<feature type="signal peptide" evidence="8">
    <location>
        <begin position="1"/>
        <end position="16"/>
    </location>
</feature>
<keyword evidence="3 6" id="KW-0479">Metal-binding</keyword>
<evidence type="ECO:0000259" key="9">
    <source>
        <dbReference type="PROSITE" id="PS51007"/>
    </source>
</evidence>
<gene>
    <name evidence="10" type="ORF">SNE25_23590</name>
</gene>
<feature type="chain" id="PRO_5045269747" evidence="8">
    <location>
        <begin position="17"/>
        <end position="146"/>
    </location>
</feature>
<evidence type="ECO:0000256" key="2">
    <source>
        <dbReference type="ARBA" id="ARBA00022617"/>
    </source>
</evidence>
<reference evidence="10 11" key="1">
    <citation type="submission" date="2023-11" db="EMBL/GenBank/DDBJ databases">
        <title>Analysis of the Genomes of Mucilaginibacter gossypii cycad 4 and M. sabulilitoris SNA2: microbes with the potential for plant growth promotion.</title>
        <authorList>
            <person name="Hirsch A.M."/>
            <person name="Humm E."/>
            <person name="Rubbi M."/>
            <person name="Del Vecchio G."/>
            <person name="Ha S.M."/>
            <person name="Pellegrini M."/>
            <person name="Gunsalus R.P."/>
        </authorList>
    </citation>
    <scope>NUCLEOTIDE SEQUENCE [LARGE SCALE GENOMIC DNA]</scope>
    <source>
        <strain evidence="10 11">SNA2</strain>
    </source>
</reference>
<dbReference type="PROSITE" id="PS51257">
    <property type="entry name" value="PROKAR_LIPOPROTEIN"/>
    <property type="match status" value="1"/>
</dbReference>
<feature type="domain" description="Cytochrome c" evidence="9">
    <location>
        <begin position="60"/>
        <end position="145"/>
    </location>
</feature>
<keyword evidence="5 6" id="KW-0408">Iron</keyword>
<dbReference type="Pfam" id="PF00034">
    <property type="entry name" value="Cytochrom_C"/>
    <property type="match status" value="1"/>
</dbReference>
<protein>
    <submittedName>
        <fullName evidence="10">C-type cytochrome</fullName>
    </submittedName>
</protein>
<name>A0ABZ0THM9_9SPHI</name>
<dbReference type="PROSITE" id="PS51007">
    <property type="entry name" value="CYTC"/>
    <property type="match status" value="1"/>
</dbReference>
<evidence type="ECO:0000256" key="1">
    <source>
        <dbReference type="ARBA" id="ARBA00022448"/>
    </source>
</evidence>
<evidence type="ECO:0000313" key="11">
    <source>
        <dbReference type="Proteomes" id="UP001324380"/>
    </source>
</evidence>
<keyword evidence="2 6" id="KW-0349">Heme</keyword>
<dbReference type="RefSeq" id="WP_321561473.1">
    <property type="nucleotide sequence ID" value="NZ_CP139558.1"/>
</dbReference>
<evidence type="ECO:0000256" key="4">
    <source>
        <dbReference type="ARBA" id="ARBA00022982"/>
    </source>
</evidence>
<dbReference type="EMBL" id="CP139558">
    <property type="protein sequence ID" value="WPU92311.1"/>
    <property type="molecule type" value="Genomic_DNA"/>
</dbReference>
<feature type="region of interest" description="Disordered" evidence="7">
    <location>
        <begin position="20"/>
        <end position="44"/>
    </location>
</feature>
<evidence type="ECO:0000256" key="5">
    <source>
        <dbReference type="ARBA" id="ARBA00023004"/>
    </source>
</evidence>
<dbReference type="SUPFAM" id="SSF46626">
    <property type="entry name" value="Cytochrome c"/>
    <property type="match status" value="1"/>
</dbReference>
<organism evidence="10 11">
    <name type="scientific">Mucilaginibacter sabulilitoris</name>
    <dbReference type="NCBI Taxonomy" id="1173583"/>
    <lineage>
        <taxon>Bacteria</taxon>
        <taxon>Pseudomonadati</taxon>
        <taxon>Bacteroidota</taxon>
        <taxon>Sphingobacteriia</taxon>
        <taxon>Sphingobacteriales</taxon>
        <taxon>Sphingobacteriaceae</taxon>
        <taxon>Mucilaginibacter</taxon>
    </lineage>
</organism>
<evidence type="ECO:0000256" key="8">
    <source>
        <dbReference type="SAM" id="SignalP"/>
    </source>
</evidence>
<evidence type="ECO:0000256" key="7">
    <source>
        <dbReference type="SAM" id="MobiDB-lite"/>
    </source>
</evidence>
<dbReference type="InterPro" id="IPR036909">
    <property type="entry name" value="Cyt_c-like_dom_sf"/>
</dbReference>
<accession>A0ABZ0THM9</accession>
<keyword evidence="1" id="KW-0813">Transport</keyword>
<dbReference type="Proteomes" id="UP001324380">
    <property type="component" value="Chromosome"/>
</dbReference>
<sequence length="146" mass="14838">MKKAFFILCISAVVTACGGNSSDKGGADSTNAANQTAKASNSDADTVVAKNGTEATGGSAGSTTGESLMAAADCNTCHKVDTKLIGPAFQDVAAKYEPTEANIETLANKVIAGGKGNWGDIPMTPHPALAVNDAKEMVKYILSLKK</sequence>
<dbReference type="InterPro" id="IPR002324">
    <property type="entry name" value="Cyt_c_ID"/>
</dbReference>